<dbReference type="InterPro" id="IPR026044">
    <property type="entry name" value="MltA"/>
</dbReference>
<dbReference type="InterPro" id="IPR005300">
    <property type="entry name" value="MltA_B"/>
</dbReference>
<evidence type="ECO:0000256" key="3">
    <source>
        <dbReference type="ARBA" id="ARBA00023239"/>
    </source>
</evidence>
<reference evidence="7 8" key="1">
    <citation type="submission" date="2016-10" db="EMBL/GenBank/DDBJ databases">
        <authorList>
            <person name="de Groot N.N."/>
        </authorList>
    </citation>
    <scope>NUCLEOTIDE SEQUENCE [LARGE SCALE GENOMIC DNA]</scope>
    <source>
        <strain evidence="7 8">ATCC 35022</strain>
    </source>
</reference>
<dbReference type="EC" id="4.2.2.n1" evidence="2"/>
<dbReference type="GO" id="GO:0004553">
    <property type="term" value="F:hydrolase activity, hydrolyzing O-glycosyl compounds"/>
    <property type="evidence" value="ECO:0007669"/>
    <property type="project" value="InterPro"/>
</dbReference>
<dbReference type="SMART" id="SM00925">
    <property type="entry name" value="MltA"/>
    <property type="match status" value="1"/>
</dbReference>
<dbReference type="STRING" id="665467.SAMN02982931_03959"/>
<gene>
    <name evidence="7" type="ORF">SAMN02982931_03959</name>
</gene>
<evidence type="ECO:0000256" key="2">
    <source>
        <dbReference type="ARBA" id="ARBA00012587"/>
    </source>
</evidence>
<evidence type="ECO:0000313" key="7">
    <source>
        <dbReference type="EMBL" id="SDB50619.1"/>
    </source>
</evidence>
<dbReference type="Pfam" id="PF03562">
    <property type="entry name" value="MltA"/>
    <property type="match status" value="1"/>
</dbReference>
<feature type="domain" description="Lytic transglycosylase MltA" evidence="6">
    <location>
        <begin position="66"/>
        <end position="223"/>
    </location>
</feature>
<dbReference type="GO" id="GO:0009254">
    <property type="term" value="P:peptidoglycan turnover"/>
    <property type="evidence" value="ECO:0007669"/>
    <property type="project" value="InterPro"/>
</dbReference>
<keyword evidence="3" id="KW-0456">Lyase</keyword>
<dbReference type="AlphaFoldDB" id="A0A1G6DZJ0"/>
<dbReference type="EMBL" id="FMXQ01000009">
    <property type="protein sequence ID" value="SDB50619.1"/>
    <property type="molecule type" value="Genomic_DNA"/>
</dbReference>
<dbReference type="Pfam" id="PF06725">
    <property type="entry name" value="3D"/>
    <property type="match status" value="1"/>
</dbReference>
<comment type="catalytic activity">
    <reaction evidence="1">
        <text>Exolytic cleavage of the (1-&gt;4)-beta-glycosidic linkage between N-acetylmuramic acid (MurNAc) and N-acetylglucosamine (GlcNAc) residues in peptidoglycan, from either the reducing or the non-reducing ends of the peptidoglycan chains, with concomitant formation of a 1,6-anhydrobond in the MurNAc residue.</text>
        <dbReference type="EC" id="4.2.2.n1"/>
    </reaction>
</comment>
<keyword evidence="4" id="KW-0961">Cell wall biogenesis/degradation</keyword>
<accession>A0A1G6DZJ0</accession>
<dbReference type="GO" id="GO:0009253">
    <property type="term" value="P:peptidoglycan catabolic process"/>
    <property type="evidence" value="ECO:0007669"/>
    <property type="project" value="TreeGrafter"/>
</dbReference>
<keyword evidence="8" id="KW-1185">Reference proteome</keyword>
<dbReference type="PANTHER" id="PTHR30124">
    <property type="entry name" value="MEMBRANE-BOUND LYTIC MUREIN TRANSGLYCOSYLASE A"/>
    <property type="match status" value="1"/>
</dbReference>
<dbReference type="GO" id="GO:0008933">
    <property type="term" value="F:peptidoglycan lytic transglycosylase activity"/>
    <property type="evidence" value="ECO:0007669"/>
    <property type="project" value="TreeGrafter"/>
</dbReference>
<dbReference type="PIRSF" id="PIRSF019422">
    <property type="entry name" value="MltA"/>
    <property type="match status" value="1"/>
</dbReference>
<organism evidence="7 8">
    <name type="scientific">Bauldia litoralis</name>
    <dbReference type="NCBI Taxonomy" id="665467"/>
    <lineage>
        <taxon>Bacteria</taxon>
        <taxon>Pseudomonadati</taxon>
        <taxon>Pseudomonadota</taxon>
        <taxon>Alphaproteobacteria</taxon>
        <taxon>Hyphomicrobiales</taxon>
        <taxon>Kaistiaceae</taxon>
        <taxon>Bauldia</taxon>
    </lineage>
</organism>
<sequence length="329" mass="34584">MLDAHPPKPRGAGVDPLALAAIIASAGEMPAADNALARAFFEAEFQPLAVVPTEGNGFFTGYYEPIVTGSRTRSAAFATPIYRRPDDLVEIDPDDPPAGIEAGTRFARRTADGLAPYPDRGAIEAGYLDGRGLELVFLADPVDAFFIHIQGAARIRLAEGGEMRITYAAKSGHPYTPIGRVLIERGALPSGGATMATIRGWLAEHPDEARAVMATNRSFIFFREAEVDDPALGPVAAAKVPLTPRRSLAVDRLIHTFHMPVWVDTTLADGAAFRRLMVAQDTGSAIVGAARGDIFTGSGEAAGAIAGGLAARGTFVILAPRRSPAGDEG</sequence>
<proteinExistence type="predicted"/>
<dbReference type="Proteomes" id="UP000199071">
    <property type="component" value="Unassembled WGS sequence"/>
</dbReference>
<evidence type="ECO:0000256" key="4">
    <source>
        <dbReference type="ARBA" id="ARBA00023316"/>
    </source>
</evidence>
<dbReference type="PANTHER" id="PTHR30124:SF0">
    <property type="entry name" value="MEMBRANE-BOUND LYTIC MUREIN TRANSGLYCOSYLASE A"/>
    <property type="match status" value="1"/>
</dbReference>
<evidence type="ECO:0000256" key="1">
    <source>
        <dbReference type="ARBA" id="ARBA00001420"/>
    </source>
</evidence>
<name>A0A1G6DZJ0_9HYPH</name>
<dbReference type="GO" id="GO:0071555">
    <property type="term" value="P:cell wall organization"/>
    <property type="evidence" value="ECO:0007669"/>
    <property type="project" value="UniProtKB-KW"/>
</dbReference>
<dbReference type="Gene3D" id="2.40.40.10">
    <property type="entry name" value="RlpA-like domain"/>
    <property type="match status" value="1"/>
</dbReference>
<dbReference type="GO" id="GO:0019867">
    <property type="term" value="C:outer membrane"/>
    <property type="evidence" value="ECO:0007669"/>
    <property type="project" value="InterPro"/>
</dbReference>
<dbReference type="InterPro" id="IPR010611">
    <property type="entry name" value="3D_dom"/>
</dbReference>
<protein>
    <recommendedName>
        <fullName evidence="2">peptidoglycan lytic exotransglycosylase</fullName>
        <ecNumber evidence="2">4.2.2.n1</ecNumber>
    </recommendedName>
    <alternativeName>
        <fullName evidence="5">Murein hydrolase A</fullName>
    </alternativeName>
</protein>
<dbReference type="CDD" id="cd14485">
    <property type="entry name" value="mltA_like_LT_A"/>
    <property type="match status" value="1"/>
</dbReference>
<evidence type="ECO:0000256" key="5">
    <source>
        <dbReference type="ARBA" id="ARBA00030918"/>
    </source>
</evidence>
<evidence type="ECO:0000259" key="6">
    <source>
        <dbReference type="SMART" id="SM00925"/>
    </source>
</evidence>
<dbReference type="SUPFAM" id="SSF50685">
    <property type="entry name" value="Barwin-like endoglucanases"/>
    <property type="match status" value="1"/>
</dbReference>
<evidence type="ECO:0000313" key="8">
    <source>
        <dbReference type="Proteomes" id="UP000199071"/>
    </source>
</evidence>
<dbReference type="CDD" id="cd14668">
    <property type="entry name" value="mlta_B"/>
    <property type="match status" value="1"/>
</dbReference>
<dbReference type="InterPro" id="IPR036908">
    <property type="entry name" value="RlpA-like_sf"/>
</dbReference>
<dbReference type="Gene3D" id="2.40.240.50">
    <property type="entry name" value="Barwin-like endoglucanases"/>
    <property type="match status" value="1"/>
</dbReference>